<dbReference type="OrthoDB" id="5752at2759"/>
<organism evidence="3 4">
    <name type="scientific">Sphaeroforma arctica JP610</name>
    <dbReference type="NCBI Taxonomy" id="667725"/>
    <lineage>
        <taxon>Eukaryota</taxon>
        <taxon>Ichthyosporea</taxon>
        <taxon>Ichthyophonida</taxon>
        <taxon>Sphaeroforma</taxon>
    </lineage>
</organism>
<evidence type="ECO:0000313" key="4">
    <source>
        <dbReference type="Proteomes" id="UP000054560"/>
    </source>
</evidence>
<feature type="non-terminal residue" evidence="3">
    <location>
        <position position="56"/>
    </location>
</feature>
<proteinExistence type="predicted"/>
<gene>
    <name evidence="3" type="ORF">SARC_16754</name>
</gene>
<accession>A0A0L0F275</accession>
<dbReference type="Pfam" id="PF12157">
    <property type="entry name" value="DUF3591"/>
    <property type="match status" value="1"/>
</dbReference>
<sequence>MCESYQRLRDAGYGSGSLEEMESKEDNADDEENSKVADEVKLAPWRTTRNFLDAMA</sequence>
<dbReference type="GeneID" id="25917258"/>
<name>A0A0L0F275_9EUKA</name>
<feature type="domain" description="Transcription initiation factor TFIID subunit 1 histone acetyltransferase" evidence="2">
    <location>
        <begin position="3"/>
        <end position="55"/>
    </location>
</feature>
<feature type="compositionally biased region" description="Basic and acidic residues" evidence="1">
    <location>
        <begin position="1"/>
        <end position="10"/>
    </location>
</feature>
<evidence type="ECO:0000259" key="2">
    <source>
        <dbReference type="Pfam" id="PF12157"/>
    </source>
</evidence>
<evidence type="ECO:0000313" key="3">
    <source>
        <dbReference type="EMBL" id="KNC70716.1"/>
    </source>
</evidence>
<dbReference type="EMBL" id="KQ250393">
    <property type="protein sequence ID" value="KNC70716.1"/>
    <property type="molecule type" value="Genomic_DNA"/>
</dbReference>
<dbReference type="AlphaFoldDB" id="A0A0L0F275"/>
<evidence type="ECO:0000256" key="1">
    <source>
        <dbReference type="SAM" id="MobiDB-lite"/>
    </source>
</evidence>
<dbReference type="InterPro" id="IPR022591">
    <property type="entry name" value="TAF1_HAT_dom"/>
</dbReference>
<dbReference type="RefSeq" id="XP_014144618.1">
    <property type="nucleotide sequence ID" value="XM_014289143.1"/>
</dbReference>
<dbReference type="Proteomes" id="UP000054560">
    <property type="component" value="Unassembled WGS sequence"/>
</dbReference>
<keyword evidence="4" id="KW-1185">Reference proteome</keyword>
<feature type="compositionally biased region" description="Acidic residues" evidence="1">
    <location>
        <begin position="19"/>
        <end position="32"/>
    </location>
</feature>
<feature type="region of interest" description="Disordered" evidence="1">
    <location>
        <begin position="1"/>
        <end position="39"/>
    </location>
</feature>
<protein>
    <recommendedName>
        <fullName evidence="2">Transcription initiation factor TFIID subunit 1 histone acetyltransferase domain-containing protein</fullName>
    </recommendedName>
</protein>
<reference evidence="3 4" key="1">
    <citation type="submission" date="2011-02" db="EMBL/GenBank/DDBJ databases">
        <title>The Genome Sequence of Sphaeroforma arctica JP610.</title>
        <authorList>
            <consortium name="The Broad Institute Genome Sequencing Platform"/>
            <person name="Russ C."/>
            <person name="Cuomo C."/>
            <person name="Young S.K."/>
            <person name="Zeng Q."/>
            <person name="Gargeya S."/>
            <person name="Alvarado L."/>
            <person name="Berlin A."/>
            <person name="Chapman S.B."/>
            <person name="Chen Z."/>
            <person name="Freedman E."/>
            <person name="Gellesch M."/>
            <person name="Goldberg J."/>
            <person name="Griggs A."/>
            <person name="Gujja S."/>
            <person name="Heilman E."/>
            <person name="Heiman D."/>
            <person name="Howarth C."/>
            <person name="Mehta T."/>
            <person name="Neiman D."/>
            <person name="Pearson M."/>
            <person name="Roberts A."/>
            <person name="Saif S."/>
            <person name="Shea T."/>
            <person name="Shenoy N."/>
            <person name="Sisk P."/>
            <person name="Stolte C."/>
            <person name="Sykes S."/>
            <person name="White J."/>
            <person name="Yandava C."/>
            <person name="Burger G."/>
            <person name="Gray M.W."/>
            <person name="Holland P.W.H."/>
            <person name="King N."/>
            <person name="Lang F.B.F."/>
            <person name="Roger A.J."/>
            <person name="Ruiz-Trillo I."/>
            <person name="Haas B."/>
            <person name="Nusbaum C."/>
            <person name="Birren B."/>
        </authorList>
    </citation>
    <scope>NUCLEOTIDE SEQUENCE [LARGE SCALE GENOMIC DNA]</scope>
    <source>
        <strain evidence="3 4">JP610</strain>
    </source>
</reference>